<evidence type="ECO:0000259" key="1">
    <source>
        <dbReference type="Pfam" id="PF00565"/>
    </source>
</evidence>
<dbReference type="SUPFAM" id="SSF50199">
    <property type="entry name" value="Staphylococcal nuclease"/>
    <property type="match status" value="1"/>
</dbReference>
<sequence length="439" mass="48990">MTEPVRLAALSPIRNGMDATSYMRSLLPAGSSIMIDFRGERDRNKHYWAALYLEDGTFVNELLVRSGYAKITVNGPYDSLAEQFRPLVEEAMLHKKGVWGITDPYYKQSVKMISIDGEAAIVTMNGELWVWGQFFEKPTRILTGVVQARTDWDTGAALKKDGTVWVWGFNNAAGWGNGEQAYEVTIVPQQVKGLSNILSLEKNNSSTIVIDRSGNVFGWGSNFNGRLGQMDFGPSNIIYSKPFKLPWTNVKEVKIGFPFTIVVKKNGTVWQTAPDSDQLVQLQELRNVVTVATSNTAALALRKDGTVWGWGQWNNGIFGNQGLFTERPQQIAGLSQIAKIESGMFHFFAIDVKGNLFGWGNNEFGELGSTSIGDRIEKPIRIPLMSGINQVAAASEKSLFLKRDGTLWGVGHSPYSLFGEDYYEKYDLKYHQLTQLKIQ</sequence>
<reference evidence="2 3" key="1">
    <citation type="submission" date="2020-08" db="EMBL/GenBank/DDBJ databases">
        <title>Genomic Encyclopedia of Type Strains, Phase III (KMG-III): the genomes of soil and plant-associated and newly described type strains.</title>
        <authorList>
            <person name="Whitman W."/>
        </authorList>
    </citation>
    <scope>NUCLEOTIDE SEQUENCE [LARGE SCALE GENOMIC DNA]</scope>
    <source>
        <strain evidence="2 3">CECT 5862</strain>
    </source>
</reference>
<keyword evidence="3" id="KW-1185">Reference proteome</keyword>
<evidence type="ECO:0000313" key="3">
    <source>
        <dbReference type="Proteomes" id="UP000570361"/>
    </source>
</evidence>
<dbReference type="PANTHER" id="PTHR45982">
    <property type="entry name" value="REGULATOR OF CHROMOSOME CONDENSATION"/>
    <property type="match status" value="1"/>
</dbReference>
<dbReference type="PROSITE" id="PS50012">
    <property type="entry name" value="RCC1_3"/>
    <property type="match status" value="4"/>
</dbReference>
<dbReference type="InterPro" id="IPR035437">
    <property type="entry name" value="SNase_OB-fold_sf"/>
</dbReference>
<feature type="domain" description="TNase-like" evidence="1">
    <location>
        <begin position="16"/>
        <end position="99"/>
    </location>
</feature>
<dbReference type="Pfam" id="PF00415">
    <property type="entry name" value="RCC1"/>
    <property type="match status" value="3"/>
</dbReference>
<comment type="caution">
    <text evidence="2">The sequence shown here is derived from an EMBL/GenBank/DDBJ whole genome shotgun (WGS) entry which is preliminary data.</text>
</comment>
<dbReference type="EMBL" id="JACHXK010000009">
    <property type="protein sequence ID" value="MBB3111813.1"/>
    <property type="molecule type" value="Genomic_DNA"/>
</dbReference>
<dbReference type="InterPro" id="IPR051553">
    <property type="entry name" value="Ran_GTPase-activating"/>
</dbReference>
<organism evidence="2 3">
    <name type="scientific">Paenibacillus phyllosphaerae</name>
    <dbReference type="NCBI Taxonomy" id="274593"/>
    <lineage>
        <taxon>Bacteria</taxon>
        <taxon>Bacillati</taxon>
        <taxon>Bacillota</taxon>
        <taxon>Bacilli</taxon>
        <taxon>Bacillales</taxon>
        <taxon>Paenibacillaceae</taxon>
        <taxon>Paenibacillus</taxon>
    </lineage>
</organism>
<evidence type="ECO:0000313" key="2">
    <source>
        <dbReference type="EMBL" id="MBB3111813.1"/>
    </source>
</evidence>
<dbReference type="Gene3D" id="2.40.50.90">
    <property type="match status" value="1"/>
</dbReference>
<name>A0A7W5AZT6_9BACL</name>
<dbReference type="AlphaFoldDB" id="A0A7W5AZT6"/>
<dbReference type="Gene3D" id="2.130.10.30">
    <property type="entry name" value="Regulator of chromosome condensation 1/beta-lactamase-inhibitor protein II"/>
    <property type="match status" value="2"/>
</dbReference>
<dbReference type="InterPro" id="IPR000408">
    <property type="entry name" value="Reg_chr_condens"/>
</dbReference>
<dbReference type="Proteomes" id="UP000570361">
    <property type="component" value="Unassembled WGS sequence"/>
</dbReference>
<dbReference type="InterPro" id="IPR009091">
    <property type="entry name" value="RCC1/BLIP-II"/>
</dbReference>
<dbReference type="Pfam" id="PF00565">
    <property type="entry name" value="SNase"/>
    <property type="match status" value="1"/>
</dbReference>
<accession>A0A7W5AZT6</accession>
<dbReference type="SUPFAM" id="SSF50985">
    <property type="entry name" value="RCC1/BLIP-II"/>
    <property type="match status" value="1"/>
</dbReference>
<dbReference type="PRINTS" id="PR00633">
    <property type="entry name" value="RCCNDNSATION"/>
</dbReference>
<dbReference type="PANTHER" id="PTHR45982:SF1">
    <property type="entry name" value="REGULATOR OF CHROMOSOME CONDENSATION"/>
    <property type="match status" value="1"/>
</dbReference>
<dbReference type="InterPro" id="IPR016071">
    <property type="entry name" value="Staphylococal_nuclease_OB-fold"/>
</dbReference>
<proteinExistence type="predicted"/>
<dbReference type="RefSeq" id="WP_183601673.1">
    <property type="nucleotide sequence ID" value="NZ_JACHXK010000009.1"/>
</dbReference>
<protein>
    <recommendedName>
        <fullName evidence="1">TNase-like domain-containing protein</fullName>
    </recommendedName>
</protein>
<gene>
    <name evidence="2" type="ORF">FHS18_003881</name>
</gene>